<reference evidence="1 2" key="1">
    <citation type="journal article" date="2022" name="Front. Microbiol.">
        <title>Identification and characterization of a novel class of self-sufficient cytochrome P450 hydroxylase involved in cyclohexanecarboxylate degradation in Paraburkholderia terrae strain KU-64.</title>
        <authorList>
            <person name="Yamamoto T."/>
            <person name="Hasegawa Y."/>
            <person name="Iwaki H."/>
        </authorList>
    </citation>
    <scope>NUCLEOTIDE SEQUENCE [LARGE SCALE GENOMIC DNA]</scope>
    <source>
        <strain evidence="1 2">KU-64</strain>
    </source>
</reference>
<keyword evidence="2" id="KW-1185">Reference proteome</keyword>
<name>A0ABM7U0L4_9BURK</name>
<gene>
    <name evidence="1" type="ORF">PTKU64_84590</name>
</gene>
<proteinExistence type="predicted"/>
<dbReference type="EMBL" id="AP024958">
    <property type="protein sequence ID" value="BCZ84784.1"/>
    <property type="molecule type" value="Genomic_DNA"/>
</dbReference>
<accession>A0ABM7U0L4</accession>
<dbReference type="Proteomes" id="UP001319874">
    <property type="component" value="Chromosome 4"/>
</dbReference>
<evidence type="ECO:0000313" key="1">
    <source>
        <dbReference type="EMBL" id="BCZ84784.1"/>
    </source>
</evidence>
<protein>
    <submittedName>
        <fullName evidence="1">Uncharacterized protein</fullName>
    </submittedName>
</protein>
<evidence type="ECO:0000313" key="2">
    <source>
        <dbReference type="Proteomes" id="UP001319874"/>
    </source>
</evidence>
<organism evidence="1 2">
    <name type="scientific">Paraburkholderia terrae</name>
    <dbReference type="NCBI Taxonomy" id="311230"/>
    <lineage>
        <taxon>Bacteria</taxon>
        <taxon>Pseudomonadati</taxon>
        <taxon>Pseudomonadota</taxon>
        <taxon>Betaproteobacteria</taxon>
        <taxon>Burkholderiales</taxon>
        <taxon>Burkholderiaceae</taxon>
        <taxon>Paraburkholderia</taxon>
    </lineage>
</organism>
<sequence length="56" mass="5820">MTVADVFGVAIALPLRRPSIDVARDASMKSFAGPAFVRPFFVLGPVANTVGSGNVE</sequence>